<keyword evidence="2" id="KW-1185">Reference proteome</keyword>
<dbReference type="AlphaFoldDB" id="A0A6H0XXM3"/>
<protein>
    <submittedName>
        <fullName evidence="1">Uncharacterized protein</fullName>
    </submittedName>
</protein>
<accession>A0A6H0XXM3</accession>
<dbReference type="EMBL" id="CP051141">
    <property type="protein sequence ID" value="QIW99502.1"/>
    <property type="molecule type" value="Genomic_DNA"/>
</dbReference>
<sequence>MQPAHGALIALVCSLSRNQLLDGYAAQTFRCWIGLFRGGLARVAVLLDSLAGRDSNWLLSSLSPGDCHILHPLAPLLGDLADQVKKAAQPAISLYSL</sequence>
<name>A0A6H0XXM3_9PEZI</name>
<evidence type="ECO:0000313" key="2">
    <source>
        <dbReference type="Proteomes" id="UP000503462"/>
    </source>
</evidence>
<gene>
    <name evidence="1" type="ORF">AMS68_005020</name>
</gene>
<dbReference type="Proteomes" id="UP000503462">
    <property type="component" value="Chromosome 3"/>
</dbReference>
<organism evidence="1 2">
    <name type="scientific">Peltaster fructicola</name>
    <dbReference type="NCBI Taxonomy" id="286661"/>
    <lineage>
        <taxon>Eukaryota</taxon>
        <taxon>Fungi</taxon>
        <taxon>Dikarya</taxon>
        <taxon>Ascomycota</taxon>
        <taxon>Pezizomycotina</taxon>
        <taxon>Dothideomycetes</taxon>
        <taxon>Dothideomycetes incertae sedis</taxon>
        <taxon>Peltaster</taxon>
    </lineage>
</organism>
<proteinExistence type="predicted"/>
<evidence type="ECO:0000313" key="1">
    <source>
        <dbReference type="EMBL" id="QIW99502.1"/>
    </source>
</evidence>
<reference evidence="1 2" key="1">
    <citation type="journal article" date="2016" name="Sci. Rep.">
        <title>Peltaster fructicola genome reveals evolution from an invasive phytopathogen to an ectophytic parasite.</title>
        <authorList>
            <person name="Xu C."/>
            <person name="Chen H."/>
            <person name="Gleason M.L."/>
            <person name="Xu J.R."/>
            <person name="Liu H."/>
            <person name="Zhang R."/>
            <person name="Sun G."/>
        </authorList>
    </citation>
    <scope>NUCLEOTIDE SEQUENCE [LARGE SCALE GENOMIC DNA]</scope>
    <source>
        <strain evidence="1 2">LNHT1506</strain>
    </source>
</reference>